<evidence type="ECO:0000313" key="3">
    <source>
        <dbReference type="Proteomes" id="UP000199416"/>
    </source>
</evidence>
<dbReference type="AlphaFoldDB" id="A0A1G6PLY2"/>
<proteinExistence type="predicted"/>
<gene>
    <name evidence="2" type="ORF">SAMN05660690_2618</name>
</gene>
<name>A0A1G6PLY2_9ACTN</name>
<organism evidence="2 3">
    <name type="scientific">Geodermatophilus telluris</name>
    <dbReference type="NCBI Taxonomy" id="1190417"/>
    <lineage>
        <taxon>Bacteria</taxon>
        <taxon>Bacillati</taxon>
        <taxon>Actinomycetota</taxon>
        <taxon>Actinomycetes</taxon>
        <taxon>Geodermatophilales</taxon>
        <taxon>Geodermatophilaceae</taxon>
        <taxon>Geodermatophilus</taxon>
    </lineage>
</organism>
<dbReference type="STRING" id="1190417.SAMN05660690_2618"/>
<dbReference type="Proteomes" id="UP000199416">
    <property type="component" value="Unassembled WGS sequence"/>
</dbReference>
<accession>A0A1G6PLY2</accession>
<sequence>MWTSALFVGQFVCPLVVLAPTGALGGLGAALALLGAVVVVAVGVGLTRPVAVAAAH</sequence>
<feature type="transmembrane region" description="Helical" evidence="1">
    <location>
        <begin position="28"/>
        <end position="47"/>
    </location>
</feature>
<dbReference type="RefSeq" id="WP_175471719.1">
    <property type="nucleotide sequence ID" value="NZ_FMZF01000003.1"/>
</dbReference>
<keyword evidence="3" id="KW-1185">Reference proteome</keyword>
<keyword evidence="1" id="KW-1133">Transmembrane helix</keyword>
<evidence type="ECO:0000313" key="2">
    <source>
        <dbReference type="EMBL" id="SDC80365.1"/>
    </source>
</evidence>
<dbReference type="EMBL" id="FMZF01000003">
    <property type="protein sequence ID" value="SDC80365.1"/>
    <property type="molecule type" value="Genomic_DNA"/>
</dbReference>
<evidence type="ECO:0000256" key="1">
    <source>
        <dbReference type="SAM" id="Phobius"/>
    </source>
</evidence>
<keyword evidence="1" id="KW-0812">Transmembrane</keyword>
<protein>
    <submittedName>
        <fullName evidence="2">Uncharacterized protein</fullName>
    </submittedName>
</protein>
<reference evidence="3" key="1">
    <citation type="submission" date="2016-10" db="EMBL/GenBank/DDBJ databases">
        <authorList>
            <person name="Varghese N."/>
            <person name="Submissions S."/>
        </authorList>
    </citation>
    <scope>NUCLEOTIDE SEQUENCE [LARGE SCALE GENOMIC DNA]</scope>
    <source>
        <strain evidence="3">DSM 45421</strain>
    </source>
</reference>
<keyword evidence="1" id="KW-0472">Membrane</keyword>